<dbReference type="PANTHER" id="PTHR12701:SF20">
    <property type="entry name" value="ENDOPLASMIC RETICULUM TRANSMEMBRANE PROTEIN"/>
    <property type="match status" value="1"/>
</dbReference>
<dbReference type="VEuPathDB" id="FungiDB:RhiirFUN_017918"/>
<keyword evidence="9" id="KW-0175">Coiled coil</keyword>
<evidence type="ECO:0000259" key="13">
    <source>
        <dbReference type="Pfam" id="PF05529"/>
    </source>
</evidence>
<evidence type="ECO:0000256" key="3">
    <source>
        <dbReference type="ARBA" id="ARBA00022448"/>
    </source>
</evidence>
<dbReference type="Pfam" id="PF05529">
    <property type="entry name" value="Bap31"/>
    <property type="match status" value="1"/>
</dbReference>
<feature type="transmembrane region" description="Helical" evidence="11">
    <location>
        <begin position="49"/>
        <end position="66"/>
    </location>
</feature>
<reference evidence="17 20" key="4">
    <citation type="submission" date="2017-10" db="EMBL/GenBank/DDBJ databases">
        <title>Genome analyses suggest a sexual origin of heterokaryosis in a supposedly ancient asexual fungus.</title>
        <authorList>
            <person name="Corradi N."/>
            <person name="Sedzielewska K."/>
            <person name="Noel J."/>
            <person name="Charron P."/>
            <person name="Farinelli L."/>
            <person name="Marton T."/>
            <person name="Kruger M."/>
            <person name="Pelin A."/>
            <person name="Brachmann A."/>
            <person name="Corradi N."/>
        </authorList>
    </citation>
    <scope>NUCLEOTIDE SEQUENCE [LARGE SCALE GENOMIC DNA]</scope>
    <source>
        <strain evidence="17 20">A1</strain>
    </source>
</reference>
<keyword evidence="5 11" id="KW-0256">Endoplasmic reticulum</keyword>
<protein>
    <recommendedName>
        <fullName evidence="11">Endoplasmic reticulum transmembrane protein</fullName>
    </recommendedName>
</protein>
<dbReference type="VEuPathDB" id="FungiDB:FUN_000523"/>
<keyword evidence="19" id="KW-0675">Receptor</keyword>
<dbReference type="PANTHER" id="PTHR12701">
    <property type="entry name" value="BCR-ASSOCIATED PROTEIN, BAP"/>
    <property type="match status" value="1"/>
</dbReference>
<reference evidence="19 23" key="1">
    <citation type="submission" date="2015-10" db="EMBL/GenBank/DDBJ databases">
        <title>Genome analyses suggest a sexual origin of heterokaryosis in a supposedly ancient asexual fungus.</title>
        <authorList>
            <person name="Ropars J."/>
            <person name="Sedzielewska K."/>
            <person name="Noel J."/>
            <person name="Charron P."/>
            <person name="Farinelli L."/>
            <person name="Marton T."/>
            <person name="Kruger M."/>
            <person name="Pelin A."/>
            <person name="Brachmann A."/>
            <person name="Corradi N."/>
        </authorList>
    </citation>
    <scope>NUCLEOTIDE SEQUENCE [LARGE SCALE GENOMIC DNA]</scope>
    <source>
        <strain evidence="19 23">A4</strain>
        <strain evidence="16 21">A5</strain>
        <strain evidence="18 22">C2</strain>
    </source>
</reference>
<keyword evidence="7 11" id="KW-0653">Protein transport</keyword>
<feature type="domain" description="BAP29/BAP31 transmembrane" evidence="13">
    <location>
        <begin position="1"/>
        <end position="131"/>
    </location>
</feature>
<evidence type="ECO:0000313" key="15">
    <source>
        <dbReference type="EMBL" id="CAB5378631.1"/>
    </source>
</evidence>
<dbReference type="Proteomes" id="UP000684084">
    <property type="component" value="Unassembled WGS sequence"/>
</dbReference>
<evidence type="ECO:0000256" key="10">
    <source>
        <dbReference type="ARBA" id="ARBA00023136"/>
    </source>
</evidence>
<feature type="region of interest" description="Disordered" evidence="12">
    <location>
        <begin position="187"/>
        <end position="211"/>
    </location>
</feature>
<dbReference type="Proteomes" id="UP000233469">
    <property type="component" value="Unassembled WGS sequence"/>
</dbReference>
<dbReference type="GO" id="GO:0006888">
    <property type="term" value="P:endoplasmic reticulum to Golgi vesicle-mediated transport"/>
    <property type="evidence" value="ECO:0007669"/>
    <property type="project" value="UniProtKB-UniRule"/>
</dbReference>
<name>A0A2I1G696_9GLOM</name>
<dbReference type="Proteomes" id="UP000232722">
    <property type="component" value="Unassembled WGS sequence"/>
</dbReference>
<reference evidence="15" key="5">
    <citation type="submission" date="2020-05" db="EMBL/GenBank/DDBJ databases">
        <authorList>
            <person name="Rincon C."/>
            <person name="Sanders R I."/>
            <person name="Robbins C."/>
            <person name="Chaturvedi A."/>
        </authorList>
    </citation>
    <scope>NUCLEOTIDE SEQUENCE</scope>
    <source>
        <strain evidence="15">CHB12</strain>
    </source>
</reference>
<dbReference type="AlphaFoldDB" id="A0A2I1G696"/>
<keyword evidence="3 11" id="KW-0813">Transport</keyword>
<feature type="transmembrane region" description="Helical" evidence="11">
    <location>
        <begin position="100"/>
        <end position="125"/>
    </location>
</feature>
<feature type="domain" description="Bap31/Bap29 cytoplasmic coiled-coil" evidence="14">
    <location>
        <begin position="156"/>
        <end position="210"/>
    </location>
</feature>
<evidence type="ECO:0000313" key="22">
    <source>
        <dbReference type="Proteomes" id="UP000233469"/>
    </source>
</evidence>
<keyword evidence="23" id="KW-1185">Reference proteome</keyword>
<sequence>MTLYYFLVFVLLVVECLAFVVLILPFPRVWRRAVLRWVSKSDLVARSQIAIKFTFIAVLILFIDAANRTFSVQNQEKTDINDTRAEVAHHAKKFYNQRNMYLTGFTLFLSLILNRTYVLVVELLAAEDNLEVIKKQASNQSKEQLRFGEIEERMRNEIEALSKELEEEKKKERDFETLKKQANQQADEYNRLADEYNSLERQGSSESKKTS</sequence>
<feature type="transmembrane region" description="Helical" evidence="11">
    <location>
        <begin position="6"/>
        <end position="28"/>
    </location>
</feature>
<dbReference type="EMBL" id="LLXI01000183">
    <property type="protein sequence ID" value="PKY42142.1"/>
    <property type="molecule type" value="Genomic_DNA"/>
</dbReference>
<gene>
    <name evidence="15" type="ORF">CHRIB12_LOCUS16276</name>
    <name evidence="17" type="ORF">RhiirA1_447627</name>
    <name evidence="19" type="ORF">RhiirA4_455876</name>
    <name evidence="16" type="ORF">RhiirA5_410818</name>
    <name evidence="18" type="ORF">RhiirC2_768932</name>
</gene>
<evidence type="ECO:0000313" key="17">
    <source>
        <dbReference type="EMBL" id="PKC76447.1"/>
    </source>
</evidence>
<dbReference type="OrthoDB" id="435607at2759"/>
<dbReference type="InterPro" id="IPR041672">
    <property type="entry name" value="Bap31/Bap29_C"/>
</dbReference>
<evidence type="ECO:0000256" key="12">
    <source>
        <dbReference type="SAM" id="MobiDB-lite"/>
    </source>
</evidence>
<dbReference type="EMBL" id="LLXL01000039">
    <property type="protein sequence ID" value="PKK79611.1"/>
    <property type="molecule type" value="Genomic_DNA"/>
</dbReference>
<dbReference type="GO" id="GO:0006886">
    <property type="term" value="P:intracellular protein transport"/>
    <property type="evidence" value="ECO:0007669"/>
    <property type="project" value="UniProtKB-UniRule"/>
</dbReference>
<keyword evidence="6 11" id="KW-0931">ER-Golgi transport</keyword>
<evidence type="ECO:0000256" key="5">
    <source>
        <dbReference type="ARBA" id="ARBA00022824"/>
    </source>
</evidence>
<comment type="function">
    <text evidence="11">May play a role in anterograde transport of membrane proteins from the endoplasmic reticulum to the Golgi.</text>
</comment>
<dbReference type="Proteomes" id="UP000232688">
    <property type="component" value="Unassembled WGS sequence"/>
</dbReference>
<comment type="subcellular location">
    <subcellularLocation>
        <location evidence="1 11">Endoplasmic reticulum membrane</location>
        <topology evidence="1 11">Multi-pass membrane protein</topology>
    </subcellularLocation>
</comment>
<comment type="caution">
    <text evidence="19">The sequence shown here is derived from an EMBL/GenBank/DDBJ whole genome shotgun (WGS) entry which is preliminary data.</text>
</comment>
<dbReference type="GO" id="GO:0005789">
    <property type="term" value="C:endoplasmic reticulum membrane"/>
    <property type="evidence" value="ECO:0007669"/>
    <property type="project" value="UniProtKB-SubCell"/>
</dbReference>
<dbReference type="SMR" id="A0A2I1G696"/>
<evidence type="ECO:0000313" key="16">
    <source>
        <dbReference type="EMBL" id="PKC13264.1"/>
    </source>
</evidence>
<evidence type="ECO:0000256" key="6">
    <source>
        <dbReference type="ARBA" id="ARBA00022892"/>
    </source>
</evidence>
<dbReference type="InterPro" id="IPR040463">
    <property type="entry name" value="BAP29/BAP31_N"/>
</dbReference>
<evidence type="ECO:0000256" key="2">
    <source>
        <dbReference type="ARBA" id="ARBA00007956"/>
    </source>
</evidence>
<evidence type="ECO:0000313" key="21">
    <source>
        <dbReference type="Proteomes" id="UP000232722"/>
    </source>
</evidence>
<comment type="similarity">
    <text evidence="2 11">Belongs to the BCAP29/BCAP31 family.</text>
</comment>
<dbReference type="VEuPathDB" id="FungiDB:RhiirA1_447627"/>
<evidence type="ECO:0000256" key="11">
    <source>
        <dbReference type="RuleBase" id="RU367026"/>
    </source>
</evidence>
<evidence type="ECO:0000259" key="14">
    <source>
        <dbReference type="Pfam" id="PF18035"/>
    </source>
</evidence>
<evidence type="ECO:0000313" key="19">
    <source>
        <dbReference type="EMBL" id="PKY42142.1"/>
    </source>
</evidence>
<evidence type="ECO:0000313" key="20">
    <source>
        <dbReference type="Proteomes" id="UP000232688"/>
    </source>
</evidence>
<keyword evidence="8 11" id="KW-1133">Transmembrane helix</keyword>
<evidence type="ECO:0000313" key="23">
    <source>
        <dbReference type="Proteomes" id="UP000234323"/>
    </source>
</evidence>
<dbReference type="Proteomes" id="UP000234323">
    <property type="component" value="Unassembled WGS sequence"/>
</dbReference>
<dbReference type="EMBL" id="CAGKOT010000039">
    <property type="protein sequence ID" value="CAB5378631.1"/>
    <property type="molecule type" value="Genomic_DNA"/>
</dbReference>
<evidence type="ECO:0000313" key="18">
    <source>
        <dbReference type="EMBL" id="PKK79611.1"/>
    </source>
</evidence>
<reference evidence="16 21" key="2">
    <citation type="submission" date="2017-09" db="EMBL/GenBank/DDBJ databases">
        <title>Extensive intraspecific genome diversity in a model arbuscular mycorrhizal fungus.</title>
        <authorList>
            <person name="Chen E.C."/>
            <person name="Morin E."/>
            <person name="Beaudet D."/>
            <person name="Noel J."/>
            <person name="Ndikumana S."/>
            <person name="Charron P."/>
            <person name="St-Onge C."/>
            <person name="Giorgi J."/>
            <person name="Grigoriev I.V."/>
            <person name="Roux C."/>
            <person name="Martin F.M."/>
            <person name="Corradi N."/>
        </authorList>
    </citation>
    <scope>NUCLEOTIDE SEQUENCE [LARGE SCALE GENOMIC DNA]</scope>
    <source>
        <strain evidence="16 21">A5</strain>
    </source>
</reference>
<accession>A0A2I1G696</accession>
<keyword evidence="4 11" id="KW-0812">Transmembrane</keyword>
<dbReference type="EMBL" id="LLXH01000002">
    <property type="protein sequence ID" value="PKC76447.1"/>
    <property type="molecule type" value="Genomic_DNA"/>
</dbReference>
<dbReference type="EMBL" id="LLXJ01000200">
    <property type="protein sequence ID" value="PKC13264.1"/>
    <property type="molecule type" value="Genomic_DNA"/>
</dbReference>
<dbReference type="InterPro" id="IPR008417">
    <property type="entry name" value="BAP29/BAP31"/>
</dbReference>
<keyword evidence="10 11" id="KW-0472">Membrane</keyword>
<reference evidence="20 22" key="3">
    <citation type="submission" date="2017-10" db="EMBL/GenBank/DDBJ databases">
        <title>Extensive intraspecific genome diversity in a model arbuscular mycorrhizal fungus.</title>
        <authorList>
            <person name="Chen E.C.H."/>
            <person name="Morin E."/>
            <person name="Baudet D."/>
            <person name="Noel J."/>
            <person name="Ndikumana S."/>
            <person name="Charron P."/>
            <person name="St-Onge C."/>
            <person name="Giorgi J."/>
            <person name="Grigoriev I.V."/>
            <person name="Roux C."/>
            <person name="Martin F.M."/>
            <person name="Corradi N."/>
        </authorList>
    </citation>
    <scope>NUCLEOTIDE SEQUENCE [LARGE SCALE GENOMIC DNA]</scope>
    <source>
        <strain evidence="17 20">A1</strain>
        <strain evidence="18 22">C2</strain>
    </source>
</reference>
<evidence type="ECO:0000256" key="4">
    <source>
        <dbReference type="ARBA" id="ARBA00022692"/>
    </source>
</evidence>
<evidence type="ECO:0000256" key="1">
    <source>
        <dbReference type="ARBA" id="ARBA00004477"/>
    </source>
</evidence>
<dbReference type="Pfam" id="PF18035">
    <property type="entry name" value="Bap31_Bap29_C"/>
    <property type="match status" value="1"/>
</dbReference>
<organism evidence="19 23">
    <name type="scientific">Rhizophagus irregularis</name>
    <dbReference type="NCBI Taxonomy" id="588596"/>
    <lineage>
        <taxon>Eukaryota</taxon>
        <taxon>Fungi</taxon>
        <taxon>Fungi incertae sedis</taxon>
        <taxon>Mucoromycota</taxon>
        <taxon>Glomeromycotina</taxon>
        <taxon>Glomeromycetes</taxon>
        <taxon>Glomerales</taxon>
        <taxon>Glomeraceae</taxon>
        <taxon>Rhizophagus</taxon>
    </lineage>
</organism>
<evidence type="ECO:0000256" key="7">
    <source>
        <dbReference type="ARBA" id="ARBA00022927"/>
    </source>
</evidence>
<evidence type="ECO:0000256" key="8">
    <source>
        <dbReference type="ARBA" id="ARBA00022989"/>
    </source>
</evidence>
<proteinExistence type="inferred from homology"/>
<evidence type="ECO:0000256" key="9">
    <source>
        <dbReference type="ARBA" id="ARBA00023054"/>
    </source>
</evidence>
<dbReference type="GO" id="GO:0070973">
    <property type="term" value="P:protein localization to endoplasmic reticulum exit site"/>
    <property type="evidence" value="ECO:0007669"/>
    <property type="project" value="UniProtKB-UniRule"/>
</dbReference>